<name>J0CV11_AURST</name>
<dbReference type="AlphaFoldDB" id="J0CV11"/>
<evidence type="ECO:0000313" key="3">
    <source>
        <dbReference type="Proteomes" id="UP000006514"/>
    </source>
</evidence>
<protein>
    <submittedName>
        <fullName evidence="2">Uncharacterized protein</fullName>
    </submittedName>
</protein>
<proteinExistence type="predicted"/>
<feature type="compositionally biased region" description="Pro residues" evidence="1">
    <location>
        <begin position="314"/>
        <end position="323"/>
    </location>
</feature>
<evidence type="ECO:0000313" key="2">
    <source>
        <dbReference type="EMBL" id="EJD34234.1"/>
    </source>
</evidence>
<feature type="region of interest" description="Disordered" evidence="1">
    <location>
        <begin position="297"/>
        <end position="346"/>
    </location>
</feature>
<accession>J0CV11</accession>
<dbReference type="InParanoid" id="J0CV11"/>
<sequence>MLPTKFDVPGAANRIEEFIEENTNTPIDGVYFPSDWLKHFVYGESQFECVPYGKPESYRMAVDGSEFAFRMIGAIDDFSLPPFERHRMQHSKLQYIQQVLSLNSLRAPRCTKDIEAMHDILDTFSRRVASDVDQSWVVSTGHNVRFSNRLLVPTDENQKQTVCALPFAVDPTGALRAKAESCGLVHTDDNVVEYLRLLGDRCVQTTPAAIRRGDIAEVRFSVGLFATSKSSLLVKLILRAVIVIDGEFARKARRMAYSTSKTMSEPTLKRKRVINDSGEGSTRAIKVPRVKFENHTDEANVEAPAPLRGMPCPTTRPPSPRIPLQPRDIQDVEMIDDSDSSPAIAI</sequence>
<dbReference type="OrthoDB" id="3067373at2759"/>
<gene>
    <name evidence="2" type="ORF">AURDEDRAFT_176717</name>
</gene>
<organism evidence="2 3">
    <name type="scientific">Auricularia subglabra (strain TFB-10046 / SS5)</name>
    <name type="common">White-rot fungus</name>
    <name type="synonym">Auricularia delicata (strain TFB10046)</name>
    <dbReference type="NCBI Taxonomy" id="717982"/>
    <lineage>
        <taxon>Eukaryota</taxon>
        <taxon>Fungi</taxon>
        <taxon>Dikarya</taxon>
        <taxon>Basidiomycota</taxon>
        <taxon>Agaricomycotina</taxon>
        <taxon>Agaricomycetes</taxon>
        <taxon>Auriculariales</taxon>
        <taxon>Auriculariaceae</taxon>
        <taxon>Auricularia</taxon>
    </lineage>
</organism>
<dbReference type="KEGG" id="adl:AURDEDRAFT_176717"/>
<dbReference type="EMBL" id="JH687975">
    <property type="protein sequence ID" value="EJD34234.1"/>
    <property type="molecule type" value="Genomic_DNA"/>
</dbReference>
<evidence type="ECO:0000256" key="1">
    <source>
        <dbReference type="SAM" id="MobiDB-lite"/>
    </source>
</evidence>
<dbReference type="Proteomes" id="UP000006514">
    <property type="component" value="Unassembled WGS sequence"/>
</dbReference>
<reference evidence="3" key="1">
    <citation type="journal article" date="2012" name="Science">
        <title>The Paleozoic origin of enzymatic lignin decomposition reconstructed from 31 fungal genomes.</title>
        <authorList>
            <person name="Floudas D."/>
            <person name="Binder M."/>
            <person name="Riley R."/>
            <person name="Barry K."/>
            <person name="Blanchette R.A."/>
            <person name="Henrissat B."/>
            <person name="Martinez A.T."/>
            <person name="Otillar R."/>
            <person name="Spatafora J.W."/>
            <person name="Yadav J.S."/>
            <person name="Aerts A."/>
            <person name="Benoit I."/>
            <person name="Boyd A."/>
            <person name="Carlson A."/>
            <person name="Copeland A."/>
            <person name="Coutinho P.M."/>
            <person name="de Vries R.P."/>
            <person name="Ferreira P."/>
            <person name="Findley K."/>
            <person name="Foster B."/>
            <person name="Gaskell J."/>
            <person name="Glotzer D."/>
            <person name="Gorecki P."/>
            <person name="Heitman J."/>
            <person name="Hesse C."/>
            <person name="Hori C."/>
            <person name="Igarashi K."/>
            <person name="Jurgens J.A."/>
            <person name="Kallen N."/>
            <person name="Kersten P."/>
            <person name="Kohler A."/>
            <person name="Kuees U."/>
            <person name="Kumar T.K.A."/>
            <person name="Kuo A."/>
            <person name="LaButti K."/>
            <person name="Larrondo L.F."/>
            <person name="Lindquist E."/>
            <person name="Ling A."/>
            <person name="Lombard V."/>
            <person name="Lucas S."/>
            <person name="Lundell T."/>
            <person name="Martin R."/>
            <person name="McLaughlin D.J."/>
            <person name="Morgenstern I."/>
            <person name="Morin E."/>
            <person name="Murat C."/>
            <person name="Nagy L.G."/>
            <person name="Nolan M."/>
            <person name="Ohm R.A."/>
            <person name="Patyshakuliyeva A."/>
            <person name="Rokas A."/>
            <person name="Ruiz-Duenas F.J."/>
            <person name="Sabat G."/>
            <person name="Salamov A."/>
            <person name="Samejima M."/>
            <person name="Schmutz J."/>
            <person name="Slot J.C."/>
            <person name="St John F."/>
            <person name="Stenlid J."/>
            <person name="Sun H."/>
            <person name="Sun S."/>
            <person name="Syed K."/>
            <person name="Tsang A."/>
            <person name="Wiebenga A."/>
            <person name="Young D."/>
            <person name="Pisabarro A."/>
            <person name="Eastwood D.C."/>
            <person name="Martin F."/>
            <person name="Cullen D."/>
            <person name="Grigoriev I.V."/>
            <person name="Hibbett D.S."/>
        </authorList>
    </citation>
    <scope>NUCLEOTIDE SEQUENCE [LARGE SCALE GENOMIC DNA]</scope>
    <source>
        <strain evidence="3">TFB10046</strain>
    </source>
</reference>
<keyword evidence="3" id="KW-1185">Reference proteome</keyword>